<feature type="compositionally biased region" description="Pro residues" evidence="1">
    <location>
        <begin position="1"/>
        <end position="11"/>
    </location>
</feature>
<feature type="compositionally biased region" description="Acidic residues" evidence="1">
    <location>
        <begin position="476"/>
        <end position="492"/>
    </location>
</feature>
<organism evidence="3 4">
    <name type="scientific">Hyaloscypha variabilis (strain UAMH 11265 / GT02V1 / F)</name>
    <name type="common">Meliniomyces variabilis</name>
    <dbReference type="NCBI Taxonomy" id="1149755"/>
    <lineage>
        <taxon>Eukaryota</taxon>
        <taxon>Fungi</taxon>
        <taxon>Dikarya</taxon>
        <taxon>Ascomycota</taxon>
        <taxon>Pezizomycotina</taxon>
        <taxon>Leotiomycetes</taxon>
        <taxon>Helotiales</taxon>
        <taxon>Hyaloscyphaceae</taxon>
        <taxon>Hyaloscypha</taxon>
        <taxon>Hyaloscypha variabilis</taxon>
    </lineage>
</organism>
<feature type="region of interest" description="Disordered" evidence="1">
    <location>
        <begin position="286"/>
        <end position="323"/>
    </location>
</feature>
<evidence type="ECO:0000256" key="1">
    <source>
        <dbReference type="SAM" id="MobiDB-lite"/>
    </source>
</evidence>
<dbReference type="Pfam" id="PF10680">
    <property type="entry name" value="RRN9"/>
    <property type="match status" value="1"/>
</dbReference>
<dbReference type="STRING" id="1149755.A0A2J6QYU6"/>
<feature type="compositionally biased region" description="Acidic residues" evidence="1">
    <location>
        <begin position="287"/>
        <end position="301"/>
    </location>
</feature>
<feature type="region of interest" description="Disordered" evidence="1">
    <location>
        <begin position="566"/>
        <end position="616"/>
    </location>
</feature>
<evidence type="ECO:0000313" key="3">
    <source>
        <dbReference type="EMBL" id="PMD31409.1"/>
    </source>
</evidence>
<proteinExistence type="predicted"/>
<reference evidence="3 4" key="1">
    <citation type="submission" date="2016-04" db="EMBL/GenBank/DDBJ databases">
        <title>A degradative enzymes factory behind the ericoid mycorrhizal symbiosis.</title>
        <authorList>
            <consortium name="DOE Joint Genome Institute"/>
            <person name="Martino E."/>
            <person name="Morin E."/>
            <person name="Grelet G."/>
            <person name="Kuo A."/>
            <person name="Kohler A."/>
            <person name="Daghino S."/>
            <person name="Barry K."/>
            <person name="Choi C."/>
            <person name="Cichocki N."/>
            <person name="Clum A."/>
            <person name="Copeland A."/>
            <person name="Hainaut M."/>
            <person name="Haridas S."/>
            <person name="Labutti K."/>
            <person name="Lindquist E."/>
            <person name="Lipzen A."/>
            <person name="Khouja H.-R."/>
            <person name="Murat C."/>
            <person name="Ohm R."/>
            <person name="Olson A."/>
            <person name="Spatafora J."/>
            <person name="Veneault-Fourrey C."/>
            <person name="Henrissat B."/>
            <person name="Grigoriev I."/>
            <person name="Martin F."/>
            <person name="Perotto S."/>
        </authorList>
    </citation>
    <scope>NUCLEOTIDE SEQUENCE [LARGE SCALE GENOMIC DNA]</scope>
    <source>
        <strain evidence="3 4">F</strain>
    </source>
</reference>
<keyword evidence="4" id="KW-1185">Reference proteome</keyword>
<feature type="region of interest" description="Disordered" evidence="1">
    <location>
        <begin position="194"/>
        <end position="240"/>
    </location>
</feature>
<evidence type="ECO:0000259" key="2">
    <source>
        <dbReference type="Pfam" id="PF10680"/>
    </source>
</evidence>
<accession>A0A2J6QYU6</accession>
<feature type="region of interest" description="Disordered" evidence="1">
    <location>
        <begin position="371"/>
        <end position="412"/>
    </location>
</feature>
<name>A0A2J6QYU6_HYAVF</name>
<gene>
    <name evidence="3" type="ORF">L207DRAFT_501040</name>
</gene>
<dbReference type="InterPro" id="IPR019622">
    <property type="entry name" value="Rrn9_dom"/>
</dbReference>
<protein>
    <recommendedName>
        <fullName evidence="2">Rrn9 domain-containing protein</fullName>
    </recommendedName>
</protein>
<evidence type="ECO:0000313" key="4">
    <source>
        <dbReference type="Proteomes" id="UP000235786"/>
    </source>
</evidence>
<feature type="compositionally biased region" description="Basic and acidic residues" evidence="1">
    <location>
        <begin position="380"/>
        <end position="389"/>
    </location>
</feature>
<feature type="region of interest" description="Disordered" evidence="1">
    <location>
        <begin position="87"/>
        <end position="115"/>
    </location>
</feature>
<feature type="compositionally biased region" description="Basic and acidic residues" evidence="1">
    <location>
        <begin position="216"/>
        <end position="229"/>
    </location>
</feature>
<sequence>MSSPSPSPPLETPDRIIPDSQSDSDSLSPSPTRPNRWLGAPSTWASHTSQERGLAASLQSLQNRDLSLHLYNAFALKKNARDVRKGEIDEGQERLPEEDRTWEPPRYWTSWPLRPEDVPREGEIVGLEDPDERYTFRRVEREGGMPSEVLEEVLVGTTLRFAKEVFMGRQSAGFNEGILGGDDEDDDMVVEKEEAGGPSGFVGDRNAEEMPTSAQVREKEVEPIVKEGSEPPQPRSLFKPVVSADDDRSRELLRPSIRHTLSKLDEVLIALHHARKTCLQYSHSEFNSDEETPVAEEEDELTTSIKRPAGRPRKFANLTDRSRSQIKHIDDSDLFRAKKTHRGRPQKVYERLEGESQQEYLVRIARIQKRPLPAFAPPRETPETPERRGGSKSPARRATEEEREKARQRRIKPRDWSEVLGAAALVGFRPDVIARATQRCANLFGESMIMRSMPEMPYSEKDGDVLTEYRPQAIPDFDDEDEIESEESEDPETSSSESAPLRQTSFCPITDCPRKTRGFNGINKLKRHLQRGHEIPREELEEYLLPSDEERDGAIHMDGFLKPMKQLAGARGRYKKEGKRSRAESEDEESEEEPAVRAGSGRSERAEAADDVYSIE</sequence>
<dbReference type="EMBL" id="KZ613962">
    <property type="protein sequence ID" value="PMD31409.1"/>
    <property type="molecule type" value="Genomic_DNA"/>
</dbReference>
<dbReference type="OrthoDB" id="5412288at2759"/>
<feature type="compositionally biased region" description="Low complexity" evidence="1">
    <location>
        <begin position="18"/>
        <end position="30"/>
    </location>
</feature>
<feature type="region of interest" description="Disordered" evidence="1">
    <location>
        <begin position="474"/>
        <end position="509"/>
    </location>
</feature>
<feature type="region of interest" description="Disordered" evidence="1">
    <location>
        <begin position="1"/>
        <end position="49"/>
    </location>
</feature>
<dbReference type="AlphaFoldDB" id="A0A2J6QYU6"/>
<feature type="compositionally biased region" description="Basic and acidic residues" evidence="1">
    <location>
        <begin position="87"/>
        <end position="103"/>
    </location>
</feature>
<feature type="domain" description="Rrn9" evidence="2">
    <location>
        <begin position="58"/>
        <end position="124"/>
    </location>
</feature>
<dbReference type="Proteomes" id="UP000235786">
    <property type="component" value="Unassembled WGS sequence"/>
</dbReference>